<reference evidence="2" key="1">
    <citation type="submission" date="2017-05" db="EMBL/GenBank/DDBJ databases">
        <title>Complete and WGS of Bordetella genogroups.</title>
        <authorList>
            <person name="Spilker T."/>
            <person name="Lipuma J."/>
        </authorList>
    </citation>
    <scope>NUCLEOTIDE SEQUENCE [LARGE SCALE GENOMIC DNA]</scope>
    <source>
        <strain evidence="2">AU8856</strain>
    </source>
</reference>
<accession>A0A261UIZ6</accession>
<evidence type="ECO:0000313" key="1">
    <source>
        <dbReference type="EMBL" id="OZI61591.1"/>
    </source>
</evidence>
<dbReference type="EMBL" id="NEVS01000004">
    <property type="protein sequence ID" value="OZI61591.1"/>
    <property type="molecule type" value="Genomic_DNA"/>
</dbReference>
<organism evidence="1 2">
    <name type="scientific">Bordetella genomosp. 11</name>
    <dbReference type="NCBI Taxonomy" id="1416808"/>
    <lineage>
        <taxon>Bacteria</taxon>
        <taxon>Pseudomonadati</taxon>
        <taxon>Pseudomonadota</taxon>
        <taxon>Betaproteobacteria</taxon>
        <taxon>Burkholderiales</taxon>
        <taxon>Alcaligenaceae</taxon>
        <taxon>Bordetella</taxon>
    </lineage>
</organism>
<evidence type="ECO:0008006" key="3">
    <source>
        <dbReference type="Google" id="ProtNLM"/>
    </source>
</evidence>
<sequence length="81" mass="8704">MSTADKPDLPPRLVASFDNEAEMVVLYADHVRAVLEARADERRKTLDKAAQVADGFRCGACGMDGKAGSAIRALIDKQPTT</sequence>
<gene>
    <name evidence="1" type="ORF">CAL28_20120</name>
</gene>
<evidence type="ECO:0000313" key="2">
    <source>
        <dbReference type="Proteomes" id="UP000215767"/>
    </source>
</evidence>
<protein>
    <recommendedName>
        <fullName evidence="3">HNH endonuclease</fullName>
    </recommendedName>
</protein>
<dbReference type="AlphaFoldDB" id="A0A261UIZ6"/>
<keyword evidence="2" id="KW-1185">Reference proteome</keyword>
<proteinExistence type="predicted"/>
<dbReference type="Proteomes" id="UP000215767">
    <property type="component" value="Unassembled WGS sequence"/>
</dbReference>
<comment type="caution">
    <text evidence="1">The sequence shown here is derived from an EMBL/GenBank/DDBJ whole genome shotgun (WGS) entry which is preliminary data.</text>
</comment>
<name>A0A261UIZ6_9BORD</name>
<dbReference type="RefSeq" id="WP_094842994.1">
    <property type="nucleotide sequence ID" value="NZ_NEVS01000004.1"/>
</dbReference>